<feature type="region of interest" description="Disordered" evidence="1">
    <location>
        <begin position="440"/>
        <end position="507"/>
    </location>
</feature>
<proteinExistence type="predicted"/>
<name>A0A4S4KSM6_9APHY</name>
<dbReference type="AlphaFoldDB" id="A0A4S4KSM6"/>
<feature type="compositionally biased region" description="Basic and acidic residues" evidence="1">
    <location>
        <begin position="441"/>
        <end position="452"/>
    </location>
</feature>
<organism evidence="2 3">
    <name type="scientific">Hermanssonia centrifuga</name>
    <dbReference type="NCBI Taxonomy" id="98765"/>
    <lineage>
        <taxon>Eukaryota</taxon>
        <taxon>Fungi</taxon>
        <taxon>Dikarya</taxon>
        <taxon>Basidiomycota</taxon>
        <taxon>Agaricomycotina</taxon>
        <taxon>Agaricomycetes</taxon>
        <taxon>Polyporales</taxon>
        <taxon>Meruliaceae</taxon>
        <taxon>Hermanssonia</taxon>
    </lineage>
</organism>
<evidence type="ECO:0000313" key="3">
    <source>
        <dbReference type="Proteomes" id="UP000309038"/>
    </source>
</evidence>
<keyword evidence="3" id="KW-1185">Reference proteome</keyword>
<feature type="region of interest" description="Disordered" evidence="1">
    <location>
        <begin position="1"/>
        <end position="54"/>
    </location>
</feature>
<dbReference type="EMBL" id="SGPJ01000020">
    <property type="protein sequence ID" value="THH01626.1"/>
    <property type="molecule type" value="Genomic_DNA"/>
</dbReference>
<feature type="compositionally biased region" description="Basic and acidic residues" evidence="1">
    <location>
        <begin position="135"/>
        <end position="145"/>
    </location>
</feature>
<feature type="compositionally biased region" description="Polar residues" evidence="1">
    <location>
        <begin position="265"/>
        <end position="282"/>
    </location>
</feature>
<feature type="region of interest" description="Disordered" evidence="1">
    <location>
        <begin position="184"/>
        <end position="217"/>
    </location>
</feature>
<reference evidence="2 3" key="1">
    <citation type="submission" date="2019-02" db="EMBL/GenBank/DDBJ databases">
        <title>Genome sequencing of the rare red list fungi Phlebia centrifuga.</title>
        <authorList>
            <person name="Buettner E."/>
            <person name="Kellner H."/>
        </authorList>
    </citation>
    <scope>NUCLEOTIDE SEQUENCE [LARGE SCALE GENOMIC DNA]</scope>
    <source>
        <strain evidence="2 3">DSM 108282</strain>
    </source>
</reference>
<evidence type="ECO:0000256" key="1">
    <source>
        <dbReference type="SAM" id="MobiDB-lite"/>
    </source>
</evidence>
<feature type="compositionally biased region" description="Low complexity" evidence="1">
    <location>
        <begin position="93"/>
        <end position="102"/>
    </location>
</feature>
<accession>A0A4S4KSM6</accession>
<feature type="region of interest" description="Disordered" evidence="1">
    <location>
        <begin position="314"/>
        <end position="406"/>
    </location>
</feature>
<sequence length="507" mass="52970">MSSYGTMPPPPPPGAAPPSTTPGATGPVISNPQSFVMPLGAPPPPGYPPQSYYSTPYTAAPGGRYPTAPYYPYAAQPPAQYYPAPTPAPTTPAAPVASTSSAPPVPGASLSAFSATTGNAAPGGTQGAWSEEETDRLRRLADQSRDMGGAQSKGEIEWDWVVQQWGNTRTRHQILLKATSLGLKESTTRGTKRRRGDDGGATESNANTSASVPTSNVTTVTPVTTFVSAPPTATSAIAPSPGQSSATSNPPSANASPATQPQRPPSTTVIAPARTTSGTTSGMPWPMPTVAANTPSPVMAHTQVDNRTAAYYRPRPGQQQQQQQQAQYGAGPVANTVPSPSRAVAARSDSKPRSSLSSPRIASKMSISPEIATNGNTAGPGLPAANGLPAGSAVNQSPTTAQNHHAQDAYPVSTNYASYFSAPQHSNVNTLTPAYFPPESQRQEVVRHEQTPYERIQPPIQSHGEHEYAEDSQDPDNDELQYDDSPVDPSPAPSLLLASSKRKKKRQ</sequence>
<dbReference type="Proteomes" id="UP000309038">
    <property type="component" value="Unassembled WGS sequence"/>
</dbReference>
<protein>
    <recommendedName>
        <fullName evidence="4">Myb-like domain-containing protein</fullName>
    </recommendedName>
</protein>
<feature type="compositionally biased region" description="Pro residues" evidence="1">
    <location>
        <begin position="7"/>
        <end position="20"/>
    </location>
</feature>
<feature type="compositionally biased region" description="Acidic residues" evidence="1">
    <location>
        <begin position="470"/>
        <end position="486"/>
    </location>
</feature>
<feature type="compositionally biased region" description="Low complexity" evidence="1">
    <location>
        <begin position="208"/>
        <end position="217"/>
    </location>
</feature>
<feature type="compositionally biased region" description="Low complexity" evidence="1">
    <location>
        <begin position="231"/>
        <end position="261"/>
    </location>
</feature>
<feature type="compositionally biased region" description="Polar residues" evidence="1">
    <location>
        <begin position="393"/>
        <end position="404"/>
    </location>
</feature>
<comment type="caution">
    <text evidence="2">The sequence shown here is derived from an EMBL/GenBank/DDBJ whole genome shotgun (WGS) entry which is preliminary data.</text>
</comment>
<feature type="region of interest" description="Disordered" evidence="1">
    <location>
        <begin position="81"/>
        <end position="152"/>
    </location>
</feature>
<gene>
    <name evidence="2" type="ORF">EW026_g1131</name>
</gene>
<feature type="region of interest" description="Disordered" evidence="1">
    <location>
        <begin position="231"/>
        <end position="295"/>
    </location>
</feature>
<feature type="compositionally biased region" description="Low complexity" evidence="1">
    <location>
        <begin position="314"/>
        <end position="332"/>
    </location>
</feature>
<evidence type="ECO:0000313" key="2">
    <source>
        <dbReference type="EMBL" id="THH01626.1"/>
    </source>
</evidence>
<evidence type="ECO:0008006" key="4">
    <source>
        <dbReference type="Google" id="ProtNLM"/>
    </source>
</evidence>